<reference evidence="2" key="1">
    <citation type="journal article" date="2019" name="Int. J. Syst. Evol. Microbiol.">
        <title>The Global Catalogue of Microorganisms (GCM) 10K type strain sequencing project: providing services to taxonomists for standard genome sequencing and annotation.</title>
        <authorList>
            <consortium name="The Broad Institute Genomics Platform"/>
            <consortium name="The Broad Institute Genome Sequencing Center for Infectious Disease"/>
            <person name="Wu L."/>
            <person name="Ma J."/>
        </authorList>
    </citation>
    <scope>NUCLEOTIDE SEQUENCE [LARGE SCALE GENOMIC DNA]</scope>
    <source>
        <strain evidence="2">JCM 17440</strain>
    </source>
</reference>
<comment type="caution">
    <text evidence="1">The sequence shown here is derived from an EMBL/GenBank/DDBJ whole genome shotgun (WGS) entry which is preliminary data.</text>
</comment>
<protein>
    <submittedName>
        <fullName evidence="1">Uncharacterized protein</fullName>
    </submittedName>
</protein>
<name>A0ABP8C7N7_9ACTN</name>
<evidence type="ECO:0000313" key="2">
    <source>
        <dbReference type="Proteomes" id="UP001501710"/>
    </source>
</evidence>
<evidence type="ECO:0000313" key="1">
    <source>
        <dbReference type="EMBL" id="GAA4235053.1"/>
    </source>
</evidence>
<organism evidence="1 2">
    <name type="scientific">Actinomadura meridiana</name>
    <dbReference type="NCBI Taxonomy" id="559626"/>
    <lineage>
        <taxon>Bacteria</taxon>
        <taxon>Bacillati</taxon>
        <taxon>Actinomycetota</taxon>
        <taxon>Actinomycetes</taxon>
        <taxon>Streptosporangiales</taxon>
        <taxon>Thermomonosporaceae</taxon>
        <taxon>Actinomadura</taxon>
    </lineage>
</organism>
<dbReference type="EMBL" id="BAABAS010000012">
    <property type="protein sequence ID" value="GAA4235053.1"/>
    <property type="molecule type" value="Genomic_DNA"/>
</dbReference>
<accession>A0ABP8C7N7</accession>
<keyword evidence="2" id="KW-1185">Reference proteome</keyword>
<gene>
    <name evidence="1" type="ORF">GCM10022254_41430</name>
</gene>
<sequence length="86" mass="8919">MLEWAGRAEVGRRPYMSEFATMRVTVSLGGLVSGDGAGDLSFPGRGLGLIVESLPGLTAGARGGRRGLGWSWCGVVDVRGVAGWLV</sequence>
<proteinExistence type="predicted"/>
<dbReference type="Proteomes" id="UP001501710">
    <property type="component" value="Unassembled WGS sequence"/>
</dbReference>